<dbReference type="PRINTS" id="PR00420">
    <property type="entry name" value="RNGMNOXGNASE"/>
</dbReference>
<dbReference type="PANTHER" id="PTHR43004:SF19">
    <property type="entry name" value="BINDING MONOOXYGENASE, PUTATIVE (JCVI)-RELATED"/>
    <property type="match status" value="1"/>
</dbReference>
<proteinExistence type="predicted"/>
<dbReference type="STRING" id="236234.A0A1J9S5I2"/>
<evidence type="ECO:0000256" key="2">
    <source>
        <dbReference type="ARBA" id="ARBA00022630"/>
    </source>
</evidence>
<dbReference type="Proteomes" id="UP000183809">
    <property type="component" value="Unassembled WGS sequence"/>
</dbReference>
<keyword evidence="2" id="KW-0285">Flavoprotein</keyword>
<dbReference type="PANTHER" id="PTHR43004">
    <property type="entry name" value="TRK SYSTEM POTASSIUM UPTAKE PROTEIN"/>
    <property type="match status" value="1"/>
</dbReference>
<dbReference type="Gene3D" id="3.50.50.60">
    <property type="entry name" value="FAD/NAD(P)-binding domain"/>
    <property type="match status" value="1"/>
</dbReference>
<organism evidence="6 7">
    <name type="scientific">Diplodia corticola</name>
    <dbReference type="NCBI Taxonomy" id="236234"/>
    <lineage>
        <taxon>Eukaryota</taxon>
        <taxon>Fungi</taxon>
        <taxon>Dikarya</taxon>
        <taxon>Ascomycota</taxon>
        <taxon>Pezizomycotina</taxon>
        <taxon>Dothideomycetes</taxon>
        <taxon>Dothideomycetes incertae sedis</taxon>
        <taxon>Botryosphaeriales</taxon>
        <taxon>Botryosphaeriaceae</taxon>
        <taxon>Diplodia</taxon>
    </lineage>
</organism>
<dbReference type="GO" id="GO:0016709">
    <property type="term" value="F:oxidoreductase activity, acting on paired donors, with incorporation or reduction of molecular oxygen, NAD(P)H as one donor, and incorporation of one atom of oxygen"/>
    <property type="evidence" value="ECO:0007669"/>
    <property type="project" value="UniProtKB-ARBA"/>
</dbReference>
<dbReference type="SUPFAM" id="SSF51905">
    <property type="entry name" value="FAD/NAD(P)-binding domain"/>
    <property type="match status" value="1"/>
</dbReference>
<keyword evidence="3" id="KW-0274">FAD</keyword>
<evidence type="ECO:0000256" key="4">
    <source>
        <dbReference type="ARBA" id="ARBA00023002"/>
    </source>
</evidence>
<dbReference type="Gene3D" id="3.30.70.2450">
    <property type="match status" value="1"/>
</dbReference>
<protein>
    <submittedName>
        <fullName evidence="6">Para-nitrophenol 4-monooxygenase</fullName>
    </submittedName>
</protein>
<evidence type="ECO:0000256" key="1">
    <source>
        <dbReference type="ARBA" id="ARBA00001974"/>
    </source>
</evidence>
<name>A0A1J9S5I2_9PEZI</name>
<evidence type="ECO:0000256" key="3">
    <source>
        <dbReference type="ARBA" id="ARBA00022827"/>
    </source>
</evidence>
<dbReference type="EMBL" id="MNUE01000001">
    <property type="protein sequence ID" value="OJD40219.1"/>
    <property type="molecule type" value="Genomic_DNA"/>
</dbReference>
<gene>
    <name evidence="6" type="ORF">BKCO1_1000345</name>
</gene>
<feature type="domain" description="FAD-binding" evidence="5">
    <location>
        <begin position="5"/>
        <end position="340"/>
    </location>
</feature>
<dbReference type="InterPro" id="IPR036188">
    <property type="entry name" value="FAD/NAD-bd_sf"/>
</dbReference>
<keyword evidence="7" id="KW-1185">Reference proteome</keyword>
<evidence type="ECO:0000259" key="5">
    <source>
        <dbReference type="Pfam" id="PF01494"/>
    </source>
</evidence>
<reference evidence="6 7" key="1">
    <citation type="submission" date="2016-10" db="EMBL/GenBank/DDBJ databases">
        <title>Proteomics and genomics reveal pathogen-plant mechanisms compatible with a hemibiotrophic lifestyle of Diplodia corticola.</title>
        <authorList>
            <person name="Fernandes I."/>
            <person name="De Jonge R."/>
            <person name="Van De Peer Y."/>
            <person name="Devreese B."/>
            <person name="Alves A."/>
            <person name="Esteves A.C."/>
        </authorList>
    </citation>
    <scope>NUCLEOTIDE SEQUENCE [LARGE SCALE GENOMIC DNA]</scope>
    <source>
        <strain evidence="6 7">CBS 112549</strain>
    </source>
</reference>
<evidence type="ECO:0000313" key="6">
    <source>
        <dbReference type="EMBL" id="OJD40219.1"/>
    </source>
</evidence>
<dbReference type="Pfam" id="PF01494">
    <property type="entry name" value="FAD_binding_3"/>
    <property type="match status" value="1"/>
</dbReference>
<evidence type="ECO:0000313" key="7">
    <source>
        <dbReference type="Proteomes" id="UP000183809"/>
    </source>
</evidence>
<dbReference type="AlphaFoldDB" id="A0A1J9S5I2"/>
<accession>A0A1J9S5I2</accession>
<dbReference type="InterPro" id="IPR002938">
    <property type="entry name" value="FAD-bd"/>
</dbReference>
<comment type="cofactor">
    <cofactor evidence="1">
        <name>FAD</name>
        <dbReference type="ChEBI" id="CHEBI:57692"/>
    </cofactor>
</comment>
<sequence length="393" mass="42337">MSSSKTTVLIVGAGPVGLILALRLARADIDVTVIEARDELDDAPKAMAHLPAAFPDFIKAGIFDDLVAAAGELSSTAMVFRRTSDSSIIFEPPHNPNRPGVLILPQGKLAAIAHENLQRLEHATVLMGHALRSFNDSAEGVTATVSAPDGSEKTFDALFLVGADGGKSTVRKLTGIEFEGETLPCQLVASDVYYDFAKHGGFKHANFMVDKENYGLISQITNDGLWRVSFSVPLGLDLKDIEAVVPEKYEAMLPGPRPLEYKIDRLAPYKAQQLCATSFRKGRALLVGDAAHLTNPYAGWGMAAGIFDASSLADALVSCLQKGAPDSFLQGWAEARREIFLKSVDPISKECFWAVQDPDVDSLPQRHPHLKAMKAGKPPNITTDVTTLPGYVQ</sequence>
<dbReference type="GO" id="GO:0071949">
    <property type="term" value="F:FAD binding"/>
    <property type="evidence" value="ECO:0007669"/>
    <property type="project" value="InterPro"/>
</dbReference>
<keyword evidence="6" id="KW-0503">Monooxygenase</keyword>
<dbReference type="OrthoDB" id="10016252at2759"/>
<dbReference type="GeneID" id="31009991"/>
<keyword evidence="4" id="KW-0560">Oxidoreductase</keyword>
<comment type="caution">
    <text evidence="6">The sequence shown here is derived from an EMBL/GenBank/DDBJ whole genome shotgun (WGS) entry which is preliminary data.</text>
</comment>
<dbReference type="InterPro" id="IPR050641">
    <property type="entry name" value="RIFMO-like"/>
</dbReference>
<dbReference type="RefSeq" id="XP_020135062.1">
    <property type="nucleotide sequence ID" value="XM_020269732.1"/>
</dbReference>